<keyword evidence="3" id="KW-0723">Serine/threonine-protein kinase</keyword>
<feature type="compositionally biased region" description="Polar residues" evidence="6">
    <location>
        <begin position="1103"/>
        <end position="1117"/>
    </location>
</feature>
<gene>
    <name evidence="8" type="ORF">FBUS_02662</name>
</gene>
<dbReference type="GO" id="GO:0005829">
    <property type="term" value="C:cytosol"/>
    <property type="evidence" value="ECO:0007669"/>
    <property type="project" value="TreeGrafter"/>
</dbReference>
<comment type="caution">
    <text evidence="8">The sequence shown here is derived from an EMBL/GenBank/DDBJ whole genome shotgun (WGS) entry which is preliminary data.</text>
</comment>
<feature type="compositionally biased region" description="Basic and acidic residues" evidence="6">
    <location>
        <begin position="839"/>
        <end position="855"/>
    </location>
</feature>
<evidence type="ECO:0000313" key="8">
    <source>
        <dbReference type="EMBL" id="KAA0185781.1"/>
    </source>
</evidence>
<dbReference type="PANTHER" id="PTHR47096">
    <property type="entry name" value="MISSHAPEN LIKE KINASE 1"/>
    <property type="match status" value="1"/>
</dbReference>
<organism evidence="8 9">
    <name type="scientific">Fasciolopsis buskii</name>
    <dbReference type="NCBI Taxonomy" id="27845"/>
    <lineage>
        <taxon>Eukaryota</taxon>
        <taxon>Metazoa</taxon>
        <taxon>Spiralia</taxon>
        <taxon>Lophotrochozoa</taxon>
        <taxon>Platyhelminthes</taxon>
        <taxon>Trematoda</taxon>
        <taxon>Digenea</taxon>
        <taxon>Plagiorchiida</taxon>
        <taxon>Echinostomata</taxon>
        <taxon>Echinostomatoidea</taxon>
        <taxon>Fasciolidae</taxon>
        <taxon>Fasciolopsis</taxon>
    </lineage>
</organism>
<feature type="region of interest" description="Disordered" evidence="6">
    <location>
        <begin position="469"/>
        <end position="491"/>
    </location>
</feature>
<feature type="compositionally biased region" description="Low complexity" evidence="6">
    <location>
        <begin position="808"/>
        <end position="822"/>
    </location>
</feature>
<dbReference type="InterPro" id="IPR051700">
    <property type="entry name" value="STE20_Ser-Thr_kinase"/>
</dbReference>
<proteinExistence type="inferred from homology"/>
<name>A0A8E0RKN2_9TREM</name>
<feature type="compositionally biased region" description="Polar residues" evidence="6">
    <location>
        <begin position="599"/>
        <end position="612"/>
    </location>
</feature>
<evidence type="ECO:0000313" key="9">
    <source>
        <dbReference type="Proteomes" id="UP000728185"/>
    </source>
</evidence>
<feature type="compositionally biased region" description="Acidic residues" evidence="6">
    <location>
        <begin position="896"/>
        <end position="917"/>
    </location>
</feature>
<feature type="compositionally biased region" description="Polar residues" evidence="6">
    <location>
        <begin position="44"/>
        <end position="59"/>
    </location>
</feature>
<feature type="domain" description="CNH" evidence="7">
    <location>
        <begin position="1209"/>
        <end position="1488"/>
    </location>
</feature>
<protein>
    <recommendedName>
        <fullName evidence="2">non-specific serine/threonine protein kinase</fullName>
        <ecNumber evidence="2">2.7.11.1</ecNumber>
    </recommendedName>
</protein>
<comment type="similarity">
    <text evidence="1">Belongs to the protein kinase superfamily. STE Ser/Thr protein kinase family. STE20 subfamily.</text>
</comment>
<reference evidence="8" key="1">
    <citation type="submission" date="2019-05" db="EMBL/GenBank/DDBJ databases">
        <title>Annotation for the trematode Fasciolopsis buski.</title>
        <authorList>
            <person name="Choi Y.-J."/>
        </authorList>
    </citation>
    <scope>NUCLEOTIDE SEQUENCE</scope>
    <source>
        <strain evidence="8">HT</strain>
        <tissue evidence="8">Whole worm</tissue>
    </source>
</reference>
<feature type="compositionally biased region" description="Low complexity" evidence="6">
    <location>
        <begin position="1121"/>
        <end position="1140"/>
    </location>
</feature>
<dbReference type="EMBL" id="LUCM01010223">
    <property type="protein sequence ID" value="KAA0185781.1"/>
    <property type="molecule type" value="Genomic_DNA"/>
</dbReference>
<dbReference type="GO" id="GO:0004674">
    <property type="term" value="F:protein serine/threonine kinase activity"/>
    <property type="evidence" value="ECO:0007669"/>
    <property type="project" value="UniProtKB-KW"/>
</dbReference>
<keyword evidence="5 8" id="KW-0418">Kinase</keyword>
<evidence type="ECO:0000256" key="1">
    <source>
        <dbReference type="ARBA" id="ARBA00008874"/>
    </source>
</evidence>
<feature type="region of interest" description="Disordered" evidence="6">
    <location>
        <begin position="715"/>
        <end position="917"/>
    </location>
</feature>
<feature type="compositionally biased region" description="Polar residues" evidence="6">
    <location>
        <begin position="165"/>
        <end position="184"/>
    </location>
</feature>
<feature type="compositionally biased region" description="Low complexity" evidence="6">
    <location>
        <begin position="718"/>
        <end position="729"/>
    </location>
</feature>
<evidence type="ECO:0000259" key="7">
    <source>
        <dbReference type="PROSITE" id="PS50219"/>
    </source>
</evidence>
<keyword evidence="9" id="KW-1185">Reference proteome</keyword>
<feature type="region of interest" description="Disordered" evidence="6">
    <location>
        <begin position="265"/>
        <end position="298"/>
    </location>
</feature>
<evidence type="ECO:0000256" key="4">
    <source>
        <dbReference type="ARBA" id="ARBA00022679"/>
    </source>
</evidence>
<evidence type="ECO:0000256" key="6">
    <source>
        <dbReference type="SAM" id="MobiDB-lite"/>
    </source>
</evidence>
<dbReference type="Proteomes" id="UP000728185">
    <property type="component" value="Unassembled WGS sequence"/>
</dbReference>
<evidence type="ECO:0000256" key="5">
    <source>
        <dbReference type="ARBA" id="ARBA00022777"/>
    </source>
</evidence>
<dbReference type="InterPro" id="IPR001180">
    <property type="entry name" value="CNH_dom"/>
</dbReference>
<dbReference type="PROSITE" id="PS50219">
    <property type="entry name" value="CNH"/>
    <property type="match status" value="1"/>
</dbReference>
<feature type="region of interest" description="Disordered" evidence="6">
    <location>
        <begin position="599"/>
        <end position="625"/>
    </location>
</feature>
<sequence>MVPNSGASVGGGNAVQHPHHFPQHSRNANSRVPPASSHHGRSQILPTSQSQAQFHSNQPKLGVSAAGSRIVSSSQIASPFPPTAVNSAGDANEPSGPNVSGASGHHFPLHHHRSAVFPVSPINDTISHSPFQPAPPVRALLSNEPVPLARSPFRVKMFPPPQQQVRLGTNGVGSPQDNAPPTTSAGGGNSRHQHIVAPKFPSTRPVGQQSSASHLDLRKPPLDGAMPVHCTASSVGAGAVRSTGALAFVATSDPTVTTACGSSSVAVTSKSGMPTRLTSSSQGPTHGRSKGSNSQSTALEEGHLRYARQPVLGLSAGAKSRLSGQKLATKSESVSAEVVMGSTHEMETVPFPKSDEFTLSNLTPRSDVIPITSTSLPNPPLPTTMTETLTDVDTRFHPLVLSQAQTVVQQAILNATIDAGTQQFHLNLFHWLKQAQADPTSSSLVYLRQQLRQGLLLQRQHQHQLSVGAPTAVLPQESNETDEDRPVSAPSSRAIHHFPYKQLLKANVEAAEEDHLSRHLTPVSTQYTCTTDSADWFGSRIEPSLFRHQVPATDHHPCPLSSSASSPQPPPGPRLRRRLARPRPDELILVEDDEDENISWNEFNNGHSNSYDSPPRRSVGHNWSGSTLGQVEQDARHVLSDPNGWVRPDDSVIPFQLETTGQTELVVHDLQTELDELAAQLTNLGSASPDQTRVVTNNSVNGKSPIQAYINGQHQVNSKPDSLSPSSSSGIQMNRQRDRNNLSDHEDKSRRSTSASSTGSSSSSSSDSISSQYSSGSIEHQSAKGKVLVGSSSSASGSRSTGSRDFRSSTCSSASTGSSNESRSSKNRRRQRSPIPASDQRRLTVVENVPGHEYDAVGGTSGTGDENGWCDDDGDDEPMENTETPGEKHPAVENNAEAEDGEGDLHGEDEEDDDDGEVDVVEEGEIGPDLEETAQIRATLSVVRRCTQPEVAGLGGTPTFVGDADDGTSPVIRRNHEEALKHPQFHISNSLASSAGLPPLPPRLRQSPSPAVTRVHRPNSAYLPSNQQIFFRRPINLRDHLEARVKRRFSAPPSDEFTQETLNSLASIIKASGTGLLNQWTELTSNTESISDNCSPSERDKTSAPTEVVSTDSSMASDATLRPPVLNSPSRSVVSNSTSRVESDHSDRQMQSIAVGLPTSTHLVSSAEKMENKKTTSELFGVSSGLAQARAKTHVDIQLAHPPSANILPSSALTAASFSQQHAIPNVTTASGPNANHQVSGVGEEAPEIQVYKKRFSSEILCAAMWGVNLLIGLETGLSLLDRSGEGKVYSLITRRRFSQMAVLEGQNILVTISGRKNRLRVYYLSWLRSKIMKTEGRFSDLAHRPLLVDLTVEENQRLKVIYGSAAGFHAIDLDSNAVFDLYIPPTSSQQITPHCIVVLPNTDGMQLLLCYDTEGVYVDTNGKLTKNVVIQWGEVPTSVAYISTGQLLGWGLKAIEVRSAETGHLDGVFMHKREQKFKFLCERNDKVNCF</sequence>
<accession>A0A8E0RKN2</accession>
<keyword evidence="4" id="KW-0808">Transferase</keyword>
<feature type="compositionally biased region" description="Low complexity" evidence="6">
    <location>
        <begin position="752"/>
        <end position="801"/>
    </location>
</feature>
<evidence type="ECO:0000256" key="3">
    <source>
        <dbReference type="ARBA" id="ARBA00022527"/>
    </source>
</evidence>
<feature type="region of interest" description="Disordered" evidence="6">
    <location>
        <begin position="165"/>
        <end position="220"/>
    </location>
</feature>
<feature type="region of interest" description="Disordered" evidence="6">
    <location>
        <begin position="1"/>
        <end position="107"/>
    </location>
</feature>
<feature type="compositionally biased region" description="Polar residues" evidence="6">
    <location>
        <begin position="1086"/>
        <end position="1096"/>
    </location>
</feature>
<feature type="region of interest" description="Disordered" evidence="6">
    <location>
        <begin position="1086"/>
        <end position="1151"/>
    </location>
</feature>
<dbReference type="OrthoDB" id="8957712at2759"/>
<feature type="compositionally biased region" description="Acidic residues" evidence="6">
    <location>
        <begin position="868"/>
        <end position="880"/>
    </location>
</feature>
<dbReference type="SMART" id="SM00036">
    <property type="entry name" value="CNH"/>
    <property type="match status" value="1"/>
</dbReference>
<evidence type="ECO:0000256" key="2">
    <source>
        <dbReference type="ARBA" id="ARBA00012513"/>
    </source>
</evidence>
<feature type="region of interest" description="Disordered" evidence="6">
    <location>
        <begin position="550"/>
        <end position="584"/>
    </location>
</feature>
<feature type="compositionally biased region" description="Basic and acidic residues" evidence="6">
    <location>
        <begin position="735"/>
        <end position="750"/>
    </location>
</feature>
<dbReference type="PANTHER" id="PTHR47096:SF1">
    <property type="entry name" value="MISSHAPEN LIKE KINASE 1"/>
    <property type="match status" value="1"/>
</dbReference>
<dbReference type="Pfam" id="PF00780">
    <property type="entry name" value="CNH"/>
    <property type="match status" value="2"/>
</dbReference>
<dbReference type="EC" id="2.7.11.1" evidence="2"/>